<dbReference type="PANTHER" id="PTHR32303:SF20">
    <property type="entry name" value="QUINOPROTEIN ETHANOL DEHYDROGENASE"/>
    <property type="match status" value="1"/>
</dbReference>
<feature type="binding site" evidence="6">
    <location>
        <position position="130"/>
    </location>
    <ligand>
        <name>pyrroloquinoline quinone</name>
        <dbReference type="ChEBI" id="CHEBI:58442"/>
    </ligand>
</feature>
<evidence type="ECO:0000256" key="8">
    <source>
        <dbReference type="PIRSR" id="PIRSR617512-4"/>
    </source>
</evidence>
<dbReference type="Pfam" id="PF01011">
    <property type="entry name" value="PQQ"/>
    <property type="match status" value="2"/>
</dbReference>
<gene>
    <name evidence="11" type="primary">qbdA</name>
    <name evidence="11" type="ORF">HPF_00420</name>
</gene>
<dbReference type="InterPro" id="IPR002372">
    <property type="entry name" value="PQQ_rpt_dom"/>
</dbReference>
<evidence type="ECO:0000259" key="10">
    <source>
        <dbReference type="Pfam" id="PF01011"/>
    </source>
</evidence>
<reference evidence="11 12" key="1">
    <citation type="submission" date="2019-03" db="EMBL/GenBank/DDBJ databases">
        <authorList>
            <person name="Sebastian G."/>
            <person name="Baumann P."/>
            <person name="Ruckert C."/>
            <person name="Kalinowski J."/>
            <person name="Nebel B."/>
            <person name="Takors R."/>
            <person name="Blombach B."/>
        </authorList>
    </citation>
    <scope>NUCLEOTIDE SEQUENCE [LARGE SCALE GENOMIC DNA]</scope>
    <source>
        <strain evidence="11 12">DSM 1084</strain>
    </source>
</reference>
<feature type="binding site" evidence="7">
    <location>
        <position position="192"/>
    </location>
    <ligand>
        <name>Ca(2+)</name>
        <dbReference type="ChEBI" id="CHEBI:29108"/>
    </ligand>
</feature>
<evidence type="ECO:0000256" key="7">
    <source>
        <dbReference type="PIRSR" id="PIRSR617512-3"/>
    </source>
</evidence>
<feature type="chain" id="PRO_5020472766" evidence="9">
    <location>
        <begin position="23"/>
        <end position="555"/>
    </location>
</feature>
<dbReference type="SMART" id="SM00564">
    <property type="entry name" value="PQQ"/>
    <property type="match status" value="6"/>
</dbReference>
<feature type="binding site" evidence="7">
    <location>
        <position position="258"/>
    </location>
    <ligand>
        <name>Ca(2+)</name>
        <dbReference type="ChEBI" id="CHEBI:29108"/>
    </ligand>
</feature>
<evidence type="ECO:0000256" key="5">
    <source>
        <dbReference type="PIRSR" id="PIRSR617512-1"/>
    </source>
</evidence>
<comment type="cofactor">
    <cofactor evidence="7">
        <name>Ca(2+)</name>
        <dbReference type="ChEBI" id="CHEBI:29108"/>
    </cofactor>
    <text evidence="7">Binds 1 Ca(2+) ion per subunit.</text>
</comment>
<dbReference type="InterPro" id="IPR011047">
    <property type="entry name" value="Quinoprotein_ADH-like_sf"/>
</dbReference>
<keyword evidence="9" id="KW-0732">Signal</keyword>
<keyword evidence="12" id="KW-1185">Reference proteome</keyword>
<proteinExistence type="inferred from homology"/>
<feature type="binding site" evidence="6">
    <location>
        <position position="79"/>
    </location>
    <ligand>
        <name>pyrroloquinoline quinone</name>
        <dbReference type="ChEBI" id="CHEBI:58442"/>
    </ligand>
</feature>
<dbReference type="KEGG" id="hpse:HPF_00420"/>
<dbReference type="SUPFAM" id="SSF50998">
    <property type="entry name" value="Quinoprotein alcohol dehydrogenase-like"/>
    <property type="match status" value="1"/>
</dbReference>
<sequence length="555" mass="60323" precursor="true">MQQTTRWAGAAALALLATSLHAQSLDDLKRDSATPGDVLTYGMGYNNQRYSPLKQINTNNAAKLRPVWAYSLNNPQGQESQPIVHNGVMYVTTHNTTVAIDPATGKQIWKQEIELPQDVFKMACCGILNRGAAIYDGKLFRSTLDAHVMAMDAKTGKQLWKSKAADYQNGQAMTSAPLIANGVVLTGIAGGEYGTRGFIDGWDPATGKQLWRFYTTAAPDQKGGDTWPGDTHLKGGAPTWLTGAYDPELDLVYWGTGNGGPWNPNARQGDNLYIASVVAIRPKTGELVWHYQFSPNDPYDYDATEVGMLVDMKIGGKDRKVLAQANRNGFFYVLDRASGELLAANPYVKVNWAERIDLKTGRPVPTETDKKARAGEDVEIFPSVLGGKNWTPMSWNPSTGLAYANTLNISWPYQLAKPEYKKGEWYLGVNFRGVNMPKNEPHGYLSAIDPMTGKSKWQMAWPGQPSMAGTLSTGGGLVFTGAATGEFIAVDANNGKKLYEFQTSSGIIGLPVTFEHKGKQYVSIVSGAGGVWALLGDERMSQVPAGGSVWTFAVD</sequence>
<keyword evidence="7" id="KW-0106">Calcium</keyword>
<keyword evidence="2 7" id="KW-0479">Metal-binding</keyword>
<comment type="similarity">
    <text evidence="1">Belongs to the bacterial PQQ dehydrogenase family.</text>
</comment>
<dbReference type="Proteomes" id="UP000293912">
    <property type="component" value="Chromosome"/>
</dbReference>
<protein>
    <submittedName>
        <fullName evidence="11">Quinohemoprotein alcohol dehydrogenase ADH IIB</fullName>
        <ecNumber evidence="11">1.1.9.1</ecNumber>
    </submittedName>
</protein>
<evidence type="ECO:0000256" key="4">
    <source>
        <dbReference type="ARBA" id="ARBA00023002"/>
    </source>
</evidence>
<dbReference type="PANTHER" id="PTHR32303">
    <property type="entry name" value="QUINOPROTEIN ALCOHOL DEHYDROGENASE (CYTOCHROME C)"/>
    <property type="match status" value="1"/>
</dbReference>
<keyword evidence="8" id="KW-1015">Disulfide bond</keyword>
<evidence type="ECO:0000313" key="12">
    <source>
        <dbReference type="Proteomes" id="UP000293912"/>
    </source>
</evidence>
<keyword evidence="3 6" id="KW-0634">PQQ</keyword>
<accession>A0A4P6WUI2</accession>
<dbReference type="InterPro" id="IPR017512">
    <property type="entry name" value="PQQ_MeOH/EtOH_DH"/>
</dbReference>
<organism evidence="11 12">
    <name type="scientific">Hydrogenophaga pseudoflava</name>
    <name type="common">Pseudomonas carboxydoflava</name>
    <dbReference type="NCBI Taxonomy" id="47421"/>
    <lineage>
        <taxon>Bacteria</taxon>
        <taxon>Pseudomonadati</taxon>
        <taxon>Pseudomonadota</taxon>
        <taxon>Betaproteobacteria</taxon>
        <taxon>Burkholderiales</taxon>
        <taxon>Comamonadaceae</taxon>
        <taxon>Hydrogenophaga</taxon>
    </lineage>
</organism>
<feature type="binding site" evidence="7">
    <location>
        <position position="300"/>
    </location>
    <ligand>
        <name>Ca(2+)</name>
        <dbReference type="ChEBI" id="CHEBI:29108"/>
    </ligand>
</feature>
<dbReference type="GO" id="GO:0016020">
    <property type="term" value="C:membrane"/>
    <property type="evidence" value="ECO:0007669"/>
    <property type="project" value="InterPro"/>
</dbReference>
<evidence type="ECO:0000256" key="2">
    <source>
        <dbReference type="ARBA" id="ARBA00022723"/>
    </source>
</evidence>
<feature type="binding site" evidence="6">
    <location>
        <position position="531"/>
    </location>
    <ligand>
        <name>pyrroloquinoline quinone</name>
        <dbReference type="ChEBI" id="CHEBI:58442"/>
    </ligand>
</feature>
<feature type="domain" description="Pyrrolo-quinoline quinone repeat" evidence="10">
    <location>
        <begin position="40"/>
        <end position="342"/>
    </location>
</feature>
<evidence type="ECO:0000313" key="11">
    <source>
        <dbReference type="EMBL" id="QBM26119.1"/>
    </source>
</evidence>
<dbReference type="NCBIfam" id="TIGR03075">
    <property type="entry name" value="PQQ_enz_alc_DH"/>
    <property type="match status" value="1"/>
</dbReference>
<dbReference type="RefSeq" id="WP_133155414.1">
    <property type="nucleotide sequence ID" value="NZ_CP037867.1"/>
</dbReference>
<dbReference type="EC" id="1.1.9.1" evidence="11"/>
<dbReference type="EMBL" id="CP037867">
    <property type="protein sequence ID" value="QBM26119.1"/>
    <property type="molecule type" value="Genomic_DNA"/>
</dbReference>
<feature type="domain" description="Pyrrolo-quinoline quinone repeat" evidence="10">
    <location>
        <begin position="377"/>
        <end position="522"/>
    </location>
</feature>
<evidence type="ECO:0000256" key="9">
    <source>
        <dbReference type="SAM" id="SignalP"/>
    </source>
</evidence>
<feature type="signal peptide" evidence="9">
    <location>
        <begin position="1"/>
        <end position="22"/>
    </location>
</feature>
<dbReference type="InterPro" id="IPR018391">
    <property type="entry name" value="PQQ_b-propeller_rpt"/>
</dbReference>
<dbReference type="AlphaFoldDB" id="A0A4P6WUI2"/>
<evidence type="ECO:0000256" key="3">
    <source>
        <dbReference type="ARBA" id="ARBA00022891"/>
    </source>
</evidence>
<evidence type="ECO:0000256" key="1">
    <source>
        <dbReference type="ARBA" id="ARBA00008156"/>
    </source>
</evidence>
<feature type="active site" description="Proton acceptor" evidence="5">
    <location>
        <position position="300"/>
    </location>
</feature>
<feature type="disulfide bond" evidence="8">
    <location>
        <begin position="124"/>
        <end position="125"/>
    </location>
</feature>
<keyword evidence="4 11" id="KW-0560">Oxidoreductase</keyword>
<name>A0A4P6WUI2_HYDPS</name>
<dbReference type="GO" id="GO:0016614">
    <property type="term" value="F:oxidoreductase activity, acting on CH-OH group of donors"/>
    <property type="evidence" value="ECO:0007669"/>
    <property type="project" value="InterPro"/>
</dbReference>
<dbReference type="GO" id="GO:0005509">
    <property type="term" value="F:calcium ion binding"/>
    <property type="evidence" value="ECO:0007669"/>
    <property type="project" value="InterPro"/>
</dbReference>
<evidence type="ECO:0000256" key="6">
    <source>
        <dbReference type="PIRSR" id="PIRSR617512-2"/>
    </source>
</evidence>
<feature type="binding site" evidence="6">
    <location>
        <begin position="389"/>
        <end position="390"/>
    </location>
    <ligand>
        <name>pyrroloquinoline quinone</name>
        <dbReference type="ChEBI" id="CHEBI:58442"/>
    </ligand>
</feature>
<comment type="cofactor">
    <cofactor evidence="6">
        <name>pyrroloquinoline quinone</name>
        <dbReference type="ChEBI" id="CHEBI:58442"/>
    </cofactor>
    <text evidence="6">Binds 1 PQQ group per subunit.</text>
</comment>
<feature type="binding site" evidence="6">
    <location>
        <position position="174"/>
    </location>
    <ligand>
        <name>pyrroloquinoline quinone</name>
        <dbReference type="ChEBI" id="CHEBI:58442"/>
    </ligand>
</feature>
<dbReference type="Gene3D" id="2.140.10.10">
    <property type="entry name" value="Quinoprotein alcohol dehydrogenase-like superfamily"/>
    <property type="match status" value="1"/>
</dbReference>